<keyword evidence="5" id="KW-0804">Transcription</keyword>
<dbReference type="SUPFAM" id="SSF46785">
    <property type="entry name" value="Winged helix' DNA-binding domain"/>
    <property type="match status" value="1"/>
</dbReference>
<dbReference type="OrthoDB" id="9808770at2"/>
<evidence type="ECO:0000256" key="3">
    <source>
        <dbReference type="ARBA" id="ARBA00023015"/>
    </source>
</evidence>
<dbReference type="Gene3D" id="1.10.10.10">
    <property type="entry name" value="Winged helix-like DNA-binding domain superfamily/Winged helix DNA-binding domain"/>
    <property type="match status" value="1"/>
</dbReference>
<organism evidence="7 8">
    <name type="scientific">Neorhizobium alkalisoli</name>
    <dbReference type="NCBI Taxonomy" id="528178"/>
    <lineage>
        <taxon>Bacteria</taxon>
        <taxon>Pseudomonadati</taxon>
        <taxon>Pseudomonadota</taxon>
        <taxon>Alphaproteobacteria</taxon>
        <taxon>Hyphomicrobiales</taxon>
        <taxon>Rhizobiaceae</taxon>
        <taxon>Rhizobium/Agrobacterium group</taxon>
        <taxon>Neorhizobium</taxon>
    </lineage>
</organism>
<evidence type="ECO:0000256" key="2">
    <source>
        <dbReference type="ARBA" id="ARBA00022898"/>
    </source>
</evidence>
<dbReference type="SMART" id="SM00345">
    <property type="entry name" value="HTH_GNTR"/>
    <property type="match status" value="1"/>
</dbReference>
<evidence type="ECO:0000313" key="8">
    <source>
        <dbReference type="Proteomes" id="UP000320653"/>
    </source>
</evidence>
<dbReference type="GO" id="GO:0003677">
    <property type="term" value="F:DNA binding"/>
    <property type="evidence" value="ECO:0007669"/>
    <property type="project" value="UniProtKB-KW"/>
</dbReference>
<dbReference type="AlphaFoldDB" id="A0A561Q0V6"/>
<dbReference type="Pfam" id="PF00155">
    <property type="entry name" value="Aminotran_1_2"/>
    <property type="match status" value="1"/>
</dbReference>
<dbReference type="InterPro" id="IPR015421">
    <property type="entry name" value="PyrdxlP-dep_Trfase_major"/>
</dbReference>
<dbReference type="RefSeq" id="WP_145643382.1">
    <property type="nucleotide sequence ID" value="NZ_VIWP01000016.1"/>
</dbReference>
<dbReference type="InterPro" id="IPR015424">
    <property type="entry name" value="PyrdxlP-dep_Trfase"/>
</dbReference>
<evidence type="ECO:0000256" key="1">
    <source>
        <dbReference type="ARBA" id="ARBA00005384"/>
    </source>
</evidence>
<dbReference type="Pfam" id="PF00392">
    <property type="entry name" value="GntR"/>
    <property type="match status" value="1"/>
</dbReference>
<evidence type="ECO:0000256" key="4">
    <source>
        <dbReference type="ARBA" id="ARBA00023125"/>
    </source>
</evidence>
<evidence type="ECO:0000313" key="7">
    <source>
        <dbReference type="EMBL" id="TWF44004.1"/>
    </source>
</evidence>
<keyword evidence="3" id="KW-0805">Transcription regulation</keyword>
<proteinExistence type="inferred from homology"/>
<gene>
    <name evidence="7" type="ORF">FHW37_1168</name>
</gene>
<comment type="similarity">
    <text evidence="1">In the C-terminal section; belongs to the class-I pyridoxal-phosphate-dependent aminotransferase family.</text>
</comment>
<dbReference type="Proteomes" id="UP000320653">
    <property type="component" value="Unassembled WGS sequence"/>
</dbReference>
<dbReference type="InterPro" id="IPR036388">
    <property type="entry name" value="WH-like_DNA-bd_sf"/>
</dbReference>
<dbReference type="InterPro" id="IPR051446">
    <property type="entry name" value="HTH_trans_reg/aminotransferase"/>
</dbReference>
<dbReference type="PRINTS" id="PR00035">
    <property type="entry name" value="HTHGNTR"/>
</dbReference>
<evidence type="ECO:0000259" key="6">
    <source>
        <dbReference type="PROSITE" id="PS50949"/>
    </source>
</evidence>
<sequence>MSFQVDRGTARPLAEQICRSIEARILNGSYGPGQRLPSTRQLALELGVSRSTVSDAFDMLMAEGLIIGVTGSGTFVNSVRYLEQRRSLSKDVAPIAELPAAARTVVNALSWGPTLDYFPFDVWQKIGTEQAARVRELLSEGDPSGFAPLRAQIATYLKRRRGLVCDPDQIVITSGMTQGLDLVARTLLRSGDIALMEDPAEMRVRTTLTLAGANVMPLAVDDEGLRIDAAPERFRLVHLSPVRQFPSGVMLSSDREKDIRRRVEINGAHIVEMDNTALLPEPRAPIFADEASRDHTIYLSTWSWTMFRSLRIGYIVAEPAMIERLVATRAAMDFRPPLIEQYMLEQFMREGHLDRYIDRMRAVLSVRQQSLMGSWPAAMPEGVILSPEPGGLGHMLTLPGGTDVERLLRQAAARGLEPRNISAWFADPQRRALLLGFAYAGEFTTIKGMRDLADILKS</sequence>
<keyword evidence="2" id="KW-0663">Pyridoxal phosphate</keyword>
<dbReference type="CDD" id="cd00609">
    <property type="entry name" value="AAT_like"/>
    <property type="match status" value="1"/>
</dbReference>
<dbReference type="CDD" id="cd07377">
    <property type="entry name" value="WHTH_GntR"/>
    <property type="match status" value="1"/>
</dbReference>
<dbReference type="GO" id="GO:0003700">
    <property type="term" value="F:DNA-binding transcription factor activity"/>
    <property type="evidence" value="ECO:0007669"/>
    <property type="project" value="InterPro"/>
</dbReference>
<evidence type="ECO:0000256" key="5">
    <source>
        <dbReference type="ARBA" id="ARBA00023163"/>
    </source>
</evidence>
<dbReference type="EMBL" id="VIWP01000016">
    <property type="protein sequence ID" value="TWF44004.1"/>
    <property type="molecule type" value="Genomic_DNA"/>
</dbReference>
<name>A0A561Q0V6_9HYPH</name>
<dbReference type="PROSITE" id="PS50949">
    <property type="entry name" value="HTH_GNTR"/>
    <property type="match status" value="1"/>
</dbReference>
<dbReference type="GO" id="GO:0030170">
    <property type="term" value="F:pyridoxal phosphate binding"/>
    <property type="evidence" value="ECO:0007669"/>
    <property type="project" value="InterPro"/>
</dbReference>
<dbReference type="Gene3D" id="3.40.640.10">
    <property type="entry name" value="Type I PLP-dependent aspartate aminotransferase-like (Major domain)"/>
    <property type="match status" value="1"/>
</dbReference>
<comment type="caution">
    <text evidence="7">The sequence shown here is derived from an EMBL/GenBank/DDBJ whole genome shotgun (WGS) entry which is preliminary data.</text>
</comment>
<dbReference type="PANTHER" id="PTHR46577">
    <property type="entry name" value="HTH-TYPE TRANSCRIPTIONAL REGULATORY PROTEIN GABR"/>
    <property type="match status" value="1"/>
</dbReference>
<dbReference type="InterPro" id="IPR004839">
    <property type="entry name" value="Aminotransferase_I/II_large"/>
</dbReference>
<keyword evidence="4" id="KW-0238">DNA-binding</keyword>
<feature type="domain" description="HTH gntR-type" evidence="6">
    <location>
        <begin position="11"/>
        <end position="79"/>
    </location>
</feature>
<dbReference type="InterPro" id="IPR000524">
    <property type="entry name" value="Tscrpt_reg_HTH_GntR"/>
</dbReference>
<accession>A0A561Q0V6</accession>
<dbReference type="SUPFAM" id="SSF53383">
    <property type="entry name" value="PLP-dependent transferases"/>
    <property type="match status" value="1"/>
</dbReference>
<dbReference type="PANTHER" id="PTHR46577:SF1">
    <property type="entry name" value="HTH-TYPE TRANSCRIPTIONAL REGULATORY PROTEIN GABR"/>
    <property type="match status" value="1"/>
</dbReference>
<protein>
    <submittedName>
        <fullName evidence="7">GntR family transcriptional regulator</fullName>
    </submittedName>
</protein>
<dbReference type="InterPro" id="IPR036390">
    <property type="entry name" value="WH_DNA-bd_sf"/>
</dbReference>
<reference evidence="7 8" key="1">
    <citation type="submission" date="2019-06" db="EMBL/GenBank/DDBJ databases">
        <title>Sorghum-associated microbial communities from plants grown in Nebraska, USA.</title>
        <authorList>
            <person name="Schachtman D."/>
        </authorList>
    </citation>
    <scope>NUCLEOTIDE SEQUENCE [LARGE SCALE GENOMIC DNA]</scope>
    <source>
        <strain evidence="7 8">1225</strain>
    </source>
</reference>
<keyword evidence="8" id="KW-1185">Reference proteome</keyword>